<keyword evidence="9" id="KW-0067">ATP-binding</keyword>
<evidence type="ECO:0000313" key="16">
    <source>
        <dbReference type="EMBL" id="MUP13395.1"/>
    </source>
</evidence>
<dbReference type="Pfam" id="PF07536">
    <property type="entry name" value="HWE_HK"/>
    <property type="match status" value="1"/>
</dbReference>
<keyword evidence="3" id="KW-0600">Photoreceptor protein</keyword>
<feature type="modified residue" description="4-aspartylphosphate" evidence="12">
    <location>
        <position position="790"/>
    </location>
</feature>
<dbReference type="Gene3D" id="3.30.565.10">
    <property type="entry name" value="Histidine kinase-like ATPase, C-terminal domain"/>
    <property type="match status" value="1"/>
</dbReference>
<dbReference type="Pfam" id="PF01590">
    <property type="entry name" value="GAF"/>
    <property type="match status" value="1"/>
</dbReference>
<dbReference type="InterPro" id="IPR035965">
    <property type="entry name" value="PAS-like_dom_sf"/>
</dbReference>
<dbReference type="Proteomes" id="UP000179536">
    <property type="component" value="Unassembled WGS sequence"/>
</dbReference>
<dbReference type="EMBL" id="MBFE02000051">
    <property type="protein sequence ID" value="MUO45672.1"/>
    <property type="molecule type" value="Genomic_DNA"/>
</dbReference>
<keyword evidence="10" id="KW-0157">Chromophore</keyword>
<dbReference type="SUPFAM" id="SSF52172">
    <property type="entry name" value="CheY-like"/>
    <property type="match status" value="1"/>
</dbReference>
<comment type="caution">
    <text evidence="16">The sequence shown here is derived from an EMBL/GenBank/DDBJ whole genome shotgun (WGS) entry which is preliminary data.</text>
</comment>
<evidence type="ECO:0000256" key="1">
    <source>
        <dbReference type="ARBA" id="ARBA00000085"/>
    </source>
</evidence>
<dbReference type="EMBL" id="MBFA02000040">
    <property type="protein sequence ID" value="MUP13395.1"/>
    <property type="molecule type" value="Genomic_DNA"/>
</dbReference>
<reference evidence="17 18" key="1">
    <citation type="submission" date="2019-11" db="EMBL/GenBank/DDBJ databases">
        <title>Whole-genome sequencing of Allorhizobium vitis.</title>
        <authorList>
            <person name="Gan H.M."/>
            <person name="Savka M.A."/>
        </authorList>
    </citation>
    <scope>NUCLEOTIDE SEQUENCE [LARGE SCALE GENOMIC DNA]</scope>
    <source>
        <strain evidence="16 18">RF2/1</strain>
        <strain evidence="15 17">T1/7</strain>
    </source>
</reference>
<accession>A0ABD6HF12</accession>
<organism evidence="16 18">
    <name type="scientific">Agrobacterium vitis</name>
    <name type="common">Rhizobium vitis</name>
    <dbReference type="NCBI Taxonomy" id="373"/>
    <lineage>
        <taxon>Bacteria</taxon>
        <taxon>Pseudomonadati</taxon>
        <taxon>Pseudomonadota</taxon>
        <taxon>Alphaproteobacteria</taxon>
        <taxon>Hyphomicrobiales</taxon>
        <taxon>Rhizobiaceae</taxon>
        <taxon>Rhizobium/Agrobacterium group</taxon>
        <taxon>Agrobacterium</taxon>
    </lineage>
</organism>
<dbReference type="GO" id="GO:0009881">
    <property type="term" value="F:photoreceptor activity"/>
    <property type="evidence" value="ECO:0007669"/>
    <property type="project" value="UniProtKB-KW"/>
</dbReference>
<evidence type="ECO:0000259" key="14">
    <source>
        <dbReference type="PROSITE" id="PS50110"/>
    </source>
</evidence>
<protein>
    <recommendedName>
        <fullName evidence="2">histidine kinase</fullName>
        <ecNumber evidence="2">2.7.13.3</ecNumber>
    </recommendedName>
</protein>
<evidence type="ECO:0000313" key="17">
    <source>
        <dbReference type="Proteomes" id="UP000179454"/>
    </source>
</evidence>
<dbReference type="InterPro" id="IPR003018">
    <property type="entry name" value="GAF"/>
</dbReference>
<dbReference type="InterPro" id="IPR043150">
    <property type="entry name" value="Phytochrome_PHY_sf"/>
</dbReference>
<gene>
    <name evidence="16" type="ORF">BBK91_026615</name>
    <name evidence="15" type="ORF">BBL17_028460</name>
</gene>
<dbReference type="Gene3D" id="3.40.50.2300">
    <property type="match status" value="1"/>
</dbReference>
<keyword evidence="6" id="KW-0808">Transferase</keyword>
<proteinExistence type="predicted"/>
<dbReference type="GO" id="GO:0005524">
    <property type="term" value="F:ATP binding"/>
    <property type="evidence" value="ECO:0007669"/>
    <property type="project" value="UniProtKB-KW"/>
</dbReference>
<dbReference type="InterPro" id="IPR001789">
    <property type="entry name" value="Sig_transdc_resp-reg_receiver"/>
</dbReference>
<comment type="catalytic activity">
    <reaction evidence="1">
        <text>ATP + protein L-histidine = ADP + protein N-phospho-L-histidine.</text>
        <dbReference type="EC" id="2.7.13.3"/>
    </reaction>
</comment>
<dbReference type="PROSITE" id="PS50046">
    <property type="entry name" value="PHYTOCHROME_2"/>
    <property type="match status" value="1"/>
</dbReference>
<dbReference type="Gene3D" id="3.30.450.40">
    <property type="match status" value="1"/>
</dbReference>
<feature type="domain" description="Response regulatory" evidence="14">
    <location>
        <begin position="740"/>
        <end position="851"/>
    </location>
</feature>
<dbReference type="InterPro" id="IPR029016">
    <property type="entry name" value="GAF-like_dom_sf"/>
</dbReference>
<dbReference type="InterPro" id="IPR011006">
    <property type="entry name" value="CheY-like_superfamily"/>
</dbReference>
<keyword evidence="17" id="KW-1185">Reference proteome</keyword>
<dbReference type="Gene3D" id="3.30.450.20">
    <property type="entry name" value="PAS domain"/>
    <property type="match status" value="1"/>
</dbReference>
<evidence type="ECO:0000256" key="3">
    <source>
        <dbReference type="ARBA" id="ARBA00022543"/>
    </source>
</evidence>
<evidence type="ECO:0000256" key="8">
    <source>
        <dbReference type="ARBA" id="ARBA00022777"/>
    </source>
</evidence>
<sequence length="856" mass="94440">MGNDYTDANLTVCDREPITRLDEIQNFAFLIAMSNDWTIVRASENCEKFFKVKPQELLGTRFDRWISEIALHDIRNRMAILASTTGERIFDLKLVQGLPNVDLSIHFQGDLLIIEGERTQKAERVEAASMVRAMAARLLKSPTIAKFHHDTARQVLAITGFDRVMIYQFDTEGHGEVIAESARAGMESFLGLHYPASDIPRQARELYLRNPFRIIADVTAPTVPLLPPADAVTPPLDLSMSITRAVSPVHIEYLRNMGIGASLSISIVVEEKLWGLIACHANGPRLPSFIMRTASELFGAMYSMMLESRLRRGSEEHEQRARALADRVITMIAGDETLMENAQWLQDMTRDMVDCDGVAIYRSGKAHLHGSTPSEENVIALAHHLNAASPSRVFTTDDLASVHAPCSATADRAAGMMSIPISRVPRDYILLFRRERISEIRWGGDPAKLLEASTDGERMSPRKSFAAFARLVRGRAPRFCDRDQRIGEAIRQALIEVILRYSDGASDERRRASERQEVLIAELNHRVRNILALIRSLVTKTSQAAVDVTSYVDSLSGRVQALARAHDRITRQSWGPAPLAGLFEDEIAAHDNARGRLSLKGPNVLLQAQAISTVALVVHELVTNSCKHGALSAAGRVEVTVEAVDGEGVYIKWKEIGGPAVVAPTRRGFGSVIVERTIPFDLQGTAELRFLLAGLEADFFIPHHYVFIADEDETPAPTTFNNDATKKTDVTPARLLQGTHVLLVEDNMLIALEAEDMLHELGAVHVALASTITEAEQLLAKHSFQFAMLDINVGRGTSFDLATKLGEAGTPFIFATGYGDELAIAGRKGSEVIIQKPYERDHLARAVQQVLTKPVA</sequence>
<dbReference type="SUPFAM" id="SSF55781">
    <property type="entry name" value="GAF domain-like"/>
    <property type="match status" value="2"/>
</dbReference>
<dbReference type="InterPro" id="IPR001294">
    <property type="entry name" value="Phytochrome"/>
</dbReference>
<dbReference type="InterPro" id="IPR016132">
    <property type="entry name" value="Phyto_chromo_attachment"/>
</dbReference>
<dbReference type="InterPro" id="IPR009219">
    <property type="entry name" value="Bactrphtchr_CheY"/>
</dbReference>
<dbReference type="Pfam" id="PF00072">
    <property type="entry name" value="Response_reg"/>
    <property type="match status" value="1"/>
</dbReference>
<dbReference type="PRINTS" id="PR01033">
    <property type="entry name" value="PHYTOCHROME"/>
</dbReference>
<evidence type="ECO:0000259" key="13">
    <source>
        <dbReference type="PROSITE" id="PS50046"/>
    </source>
</evidence>
<evidence type="ECO:0000256" key="5">
    <source>
        <dbReference type="ARBA" id="ARBA00022606"/>
    </source>
</evidence>
<dbReference type="PROSITE" id="PS50110">
    <property type="entry name" value="RESPONSE_REGULATORY"/>
    <property type="match status" value="1"/>
</dbReference>
<dbReference type="Pfam" id="PF08446">
    <property type="entry name" value="PAS_2"/>
    <property type="match status" value="1"/>
</dbReference>
<dbReference type="PANTHER" id="PTHR41523">
    <property type="entry name" value="TWO-COMPONENT SYSTEM SENSOR PROTEIN"/>
    <property type="match status" value="1"/>
</dbReference>
<dbReference type="InterPro" id="IPR036890">
    <property type="entry name" value="HATPase_C_sf"/>
</dbReference>
<keyword evidence="8" id="KW-0418">Kinase</keyword>
<dbReference type="InterPro" id="IPR011102">
    <property type="entry name" value="Sig_transdc_His_kinase_HWE"/>
</dbReference>
<dbReference type="InterPro" id="IPR013654">
    <property type="entry name" value="PAS_2"/>
</dbReference>
<evidence type="ECO:0000256" key="4">
    <source>
        <dbReference type="ARBA" id="ARBA00022553"/>
    </source>
</evidence>
<dbReference type="PANTHER" id="PTHR41523:SF7">
    <property type="entry name" value="HISTIDINE KINASE"/>
    <property type="match status" value="1"/>
</dbReference>
<dbReference type="SMART" id="SM00911">
    <property type="entry name" value="HWE_HK"/>
    <property type="match status" value="1"/>
</dbReference>
<keyword evidence="4 12" id="KW-0597">Phosphoprotein</keyword>
<evidence type="ECO:0000256" key="9">
    <source>
        <dbReference type="ARBA" id="ARBA00022840"/>
    </source>
</evidence>
<dbReference type="Gene3D" id="3.30.450.270">
    <property type="match status" value="1"/>
</dbReference>
<dbReference type="EC" id="2.7.13.3" evidence="2"/>
<dbReference type="SMART" id="SM00448">
    <property type="entry name" value="REC"/>
    <property type="match status" value="1"/>
</dbReference>
<evidence type="ECO:0000256" key="6">
    <source>
        <dbReference type="ARBA" id="ARBA00022679"/>
    </source>
</evidence>
<dbReference type="SUPFAM" id="SSF55785">
    <property type="entry name" value="PYP-like sensor domain (PAS domain)"/>
    <property type="match status" value="1"/>
</dbReference>
<dbReference type="Pfam" id="PF00360">
    <property type="entry name" value="PHY"/>
    <property type="match status" value="1"/>
</dbReference>
<dbReference type="RefSeq" id="WP_012650515.1">
    <property type="nucleotide sequence ID" value="NZ_MBFA02000040.1"/>
</dbReference>
<dbReference type="InterPro" id="IPR013515">
    <property type="entry name" value="Phytochrome_cen-reg"/>
</dbReference>
<dbReference type="PIRSF" id="PIRSF036397">
    <property type="entry name" value="Bactrphtchrm_rec"/>
    <property type="match status" value="1"/>
</dbReference>
<evidence type="ECO:0000256" key="12">
    <source>
        <dbReference type="PROSITE-ProRule" id="PRU00169"/>
    </source>
</evidence>
<evidence type="ECO:0000313" key="15">
    <source>
        <dbReference type="EMBL" id="MUO45672.1"/>
    </source>
</evidence>
<dbReference type="AlphaFoldDB" id="A0ABD6HF12"/>
<evidence type="ECO:0000256" key="11">
    <source>
        <dbReference type="ARBA" id="ARBA00023170"/>
    </source>
</evidence>
<evidence type="ECO:0000256" key="10">
    <source>
        <dbReference type="ARBA" id="ARBA00022991"/>
    </source>
</evidence>
<keyword evidence="11" id="KW-0675">Receptor</keyword>
<keyword evidence="7" id="KW-0547">Nucleotide-binding</keyword>
<evidence type="ECO:0000313" key="18">
    <source>
        <dbReference type="Proteomes" id="UP000179536"/>
    </source>
</evidence>
<dbReference type="GO" id="GO:0004673">
    <property type="term" value="F:protein histidine kinase activity"/>
    <property type="evidence" value="ECO:0007669"/>
    <property type="project" value="UniProtKB-EC"/>
</dbReference>
<evidence type="ECO:0000256" key="2">
    <source>
        <dbReference type="ARBA" id="ARBA00012438"/>
    </source>
</evidence>
<name>A0ABD6HF12_AGRVI</name>
<keyword evidence="5" id="KW-0716">Sensory transduction</keyword>
<evidence type="ECO:0000256" key="7">
    <source>
        <dbReference type="ARBA" id="ARBA00022741"/>
    </source>
</evidence>
<feature type="domain" description="Phytochrome chromophore attachment site" evidence="13">
    <location>
        <begin position="143"/>
        <end position="300"/>
    </location>
</feature>
<dbReference type="Proteomes" id="UP000179454">
    <property type="component" value="Unassembled WGS sequence"/>
</dbReference>